<feature type="transmembrane region" description="Helical" evidence="7">
    <location>
        <begin position="60"/>
        <end position="89"/>
    </location>
</feature>
<dbReference type="GO" id="GO:0055085">
    <property type="term" value="P:transmembrane transport"/>
    <property type="evidence" value="ECO:0007669"/>
    <property type="project" value="InterPro"/>
</dbReference>
<dbReference type="Pfam" id="PF00528">
    <property type="entry name" value="BPD_transp_1"/>
    <property type="match status" value="1"/>
</dbReference>
<feature type="transmembrane region" description="Helical" evidence="7">
    <location>
        <begin position="195"/>
        <end position="215"/>
    </location>
</feature>
<evidence type="ECO:0000256" key="6">
    <source>
        <dbReference type="ARBA" id="ARBA00023136"/>
    </source>
</evidence>
<comment type="similarity">
    <text evidence="2">Belongs to the binding-protein-dependent transport system permease family. HisMQ subfamily.</text>
</comment>
<dbReference type="PROSITE" id="PS50928">
    <property type="entry name" value="ABC_TM1"/>
    <property type="match status" value="1"/>
</dbReference>
<evidence type="ECO:0000259" key="8">
    <source>
        <dbReference type="PROSITE" id="PS50928"/>
    </source>
</evidence>
<proteinExistence type="inferred from homology"/>
<dbReference type="Proteomes" id="UP000664096">
    <property type="component" value="Unassembled WGS sequence"/>
</dbReference>
<evidence type="ECO:0000256" key="1">
    <source>
        <dbReference type="ARBA" id="ARBA00004651"/>
    </source>
</evidence>
<feature type="transmembrane region" description="Helical" evidence="7">
    <location>
        <begin position="156"/>
        <end position="174"/>
    </location>
</feature>
<keyword evidence="7" id="KW-0813">Transport</keyword>
<feature type="transmembrane region" description="Helical" evidence="7">
    <location>
        <begin position="110"/>
        <end position="128"/>
    </location>
</feature>
<evidence type="ECO:0000256" key="7">
    <source>
        <dbReference type="RuleBase" id="RU363032"/>
    </source>
</evidence>
<feature type="transmembrane region" description="Helical" evidence="7">
    <location>
        <begin position="227"/>
        <end position="245"/>
    </location>
</feature>
<feature type="transmembrane region" description="Helical" evidence="7">
    <location>
        <begin position="336"/>
        <end position="357"/>
    </location>
</feature>
<accession>A0A939EJ39</accession>
<evidence type="ECO:0000256" key="4">
    <source>
        <dbReference type="ARBA" id="ARBA00022970"/>
    </source>
</evidence>
<name>A0A939EJ39_9HYPH</name>
<comment type="subcellular location">
    <subcellularLocation>
        <location evidence="1 7">Cell membrane</location>
        <topology evidence="1 7">Multi-pass membrane protein</topology>
    </subcellularLocation>
</comment>
<protein>
    <submittedName>
        <fullName evidence="9">ABC transporter permease subunit</fullName>
    </submittedName>
</protein>
<organism evidence="9 10">
    <name type="scientific">Roseibium aggregatum</name>
    <dbReference type="NCBI Taxonomy" id="187304"/>
    <lineage>
        <taxon>Bacteria</taxon>
        <taxon>Pseudomonadati</taxon>
        <taxon>Pseudomonadota</taxon>
        <taxon>Alphaproteobacteria</taxon>
        <taxon>Hyphomicrobiales</taxon>
        <taxon>Stappiaceae</taxon>
        <taxon>Roseibium</taxon>
    </lineage>
</organism>
<keyword evidence="4" id="KW-0029">Amino-acid transport</keyword>
<evidence type="ECO:0000313" key="10">
    <source>
        <dbReference type="Proteomes" id="UP000664096"/>
    </source>
</evidence>
<dbReference type="Gene3D" id="1.10.3720.10">
    <property type="entry name" value="MetI-like"/>
    <property type="match status" value="1"/>
</dbReference>
<dbReference type="PANTHER" id="PTHR30614">
    <property type="entry name" value="MEMBRANE COMPONENT OF AMINO ACID ABC TRANSPORTER"/>
    <property type="match status" value="1"/>
</dbReference>
<dbReference type="PANTHER" id="PTHR30614:SF37">
    <property type="entry name" value="AMINO-ACID ABC TRANSPORTER PERMEASE PROTEIN YHDX-RELATED"/>
    <property type="match status" value="1"/>
</dbReference>
<keyword evidence="6 7" id="KW-0472">Membrane</keyword>
<evidence type="ECO:0000256" key="2">
    <source>
        <dbReference type="ARBA" id="ARBA00010072"/>
    </source>
</evidence>
<dbReference type="GO" id="GO:0006865">
    <property type="term" value="P:amino acid transport"/>
    <property type="evidence" value="ECO:0007669"/>
    <property type="project" value="UniProtKB-KW"/>
</dbReference>
<dbReference type="SUPFAM" id="SSF161098">
    <property type="entry name" value="MetI-like"/>
    <property type="match status" value="1"/>
</dbReference>
<feature type="domain" description="ABC transmembrane type-1" evidence="8">
    <location>
        <begin position="65"/>
        <end position="355"/>
    </location>
</feature>
<dbReference type="CDD" id="cd06261">
    <property type="entry name" value="TM_PBP2"/>
    <property type="match status" value="1"/>
</dbReference>
<dbReference type="RefSeq" id="WP_207142406.1">
    <property type="nucleotide sequence ID" value="NZ_JAEKJZ010000004.1"/>
</dbReference>
<dbReference type="InterPro" id="IPR035906">
    <property type="entry name" value="MetI-like_sf"/>
</dbReference>
<evidence type="ECO:0000256" key="5">
    <source>
        <dbReference type="ARBA" id="ARBA00022989"/>
    </source>
</evidence>
<keyword evidence="5 7" id="KW-1133">Transmembrane helix</keyword>
<dbReference type="EMBL" id="JAEKJZ010000004">
    <property type="protein sequence ID" value="MBN9672579.1"/>
    <property type="molecule type" value="Genomic_DNA"/>
</dbReference>
<gene>
    <name evidence="9" type="ORF">JF539_19655</name>
</gene>
<evidence type="ECO:0000313" key="9">
    <source>
        <dbReference type="EMBL" id="MBN9672579.1"/>
    </source>
</evidence>
<comment type="caution">
    <text evidence="9">The sequence shown here is derived from an EMBL/GenBank/DDBJ whole genome shotgun (WGS) entry which is preliminary data.</text>
</comment>
<dbReference type="AlphaFoldDB" id="A0A939EJ39"/>
<dbReference type="InterPro" id="IPR000515">
    <property type="entry name" value="MetI-like"/>
</dbReference>
<feature type="transmembrane region" description="Helical" evidence="7">
    <location>
        <begin position="309"/>
        <end position="330"/>
    </location>
</feature>
<keyword evidence="3 7" id="KW-0812">Transmembrane</keyword>
<sequence>MDLAVAAGLTALLLLAVVNIFLNMSAAGIAPGYGFLVQEAGFDVSESLIPYQPDDTYGRVILTGLVNTIFLAGVCLVLSTAIGVAVGLTSVGPSPLGRVLALGYVELFRNLPKLLVLLVLYVVAVNGLPHVRQAVSLGPVFLSNRSVNFPVPELDATALIPMAVLCAGLLFCVLRSRSRWRKGIVADWKERCLQFAVVLGLPVLCIPVFAVHVGVSVPELKGFDFKGGGRISLQFAIIALTLGLYHGAQIAEVVRGGLQAIPAGQTEAARALGLKRWQVIRLVILPQVVRIVIPPMNNQYVNLIKNTSIAIAVGYSDLMSVTGTIINQTFKPFEMMLITMGLYLGLCTFLTTVLNRFHRRLTERETR</sequence>
<reference evidence="9" key="1">
    <citation type="submission" date="2020-12" db="EMBL/GenBank/DDBJ databases">
        <title>Oil enriched cultivation method for isolating marine PHA-producing bacteria.</title>
        <authorList>
            <person name="Zheng W."/>
            <person name="Yu S."/>
            <person name="Huang Y."/>
        </authorList>
    </citation>
    <scope>NUCLEOTIDE SEQUENCE</scope>
    <source>
        <strain evidence="9">SY-2-12</strain>
    </source>
</reference>
<evidence type="ECO:0000256" key="3">
    <source>
        <dbReference type="ARBA" id="ARBA00022692"/>
    </source>
</evidence>
<dbReference type="InterPro" id="IPR043429">
    <property type="entry name" value="ArtM/GltK/GlnP/TcyL/YhdX-like"/>
</dbReference>
<dbReference type="GO" id="GO:0005886">
    <property type="term" value="C:plasma membrane"/>
    <property type="evidence" value="ECO:0007669"/>
    <property type="project" value="UniProtKB-SubCell"/>
</dbReference>